<feature type="signal peptide" evidence="2">
    <location>
        <begin position="1"/>
        <end position="28"/>
    </location>
</feature>
<reference evidence="3" key="1">
    <citation type="submission" date="2016-01" db="EMBL/GenBank/DDBJ databases">
        <authorList>
            <person name="Peeters C."/>
        </authorList>
    </citation>
    <scope>NUCLEOTIDE SEQUENCE [LARGE SCALE GENOMIC DNA]</scope>
    <source>
        <strain evidence="3">LMG 29317</strain>
    </source>
</reference>
<feature type="compositionally biased region" description="Low complexity" evidence="1">
    <location>
        <begin position="33"/>
        <end position="59"/>
    </location>
</feature>
<feature type="chain" id="PRO_5007625651" description="Lipoprotein" evidence="2">
    <location>
        <begin position="29"/>
        <end position="319"/>
    </location>
</feature>
<evidence type="ECO:0000256" key="2">
    <source>
        <dbReference type="SAM" id="SignalP"/>
    </source>
</evidence>
<evidence type="ECO:0008006" key="5">
    <source>
        <dbReference type="Google" id="ProtNLM"/>
    </source>
</evidence>
<dbReference type="PROSITE" id="PS51257">
    <property type="entry name" value="PROKAR_LIPOPROTEIN"/>
    <property type="match status" value="1"/>
</dbReference>
<evidence type="ECO:0000313" key="3">
    <source>
        <dbReference type="EMBL" id="SAL16358.1"/>
    </source>
</evidence>
<sequence length="319" mass="33384">MRDITKQRAQTIATIIALALGVTLSACGGGGSNSSDGASTSSEASKGDSNASNGSSNAGESANASFFNSIFMKDSGSGYYQFDANTGPTGGKVVATGRTSFFVNADADANVSAATAAVAGDYTQRYVDQAYITSEGAFTSRTTPYTDLGTNSKIFQKLSQGYEIGMQGMSTPLYRVTIKQQDVSGQALADVIRQDRGPSTNRLYALLNGDTSPMPQGAQIYQNPNTVVTTHIWVNLASAGSSGWKSLEQAQASSGGSIESMGGYRYLKAASNSVYVDYNGTICYGEFESAGDIHDVMPAAYNRIAADFIAQREVAALTQ</sequence>
<evidence type="ECO:0000313" key="4">
    <source>
        <dbReference type="Proteomes" id="UP000055019"/>
    </source>
</evidence>
<dbReference type="OrthoDB" id="9098193at2"/>
<evidence type="ECO:0000256" key="1">
    <source>
        <dbReference type="SAM" id="MobiDB-lite"/>
    </source>
</evidence>
<keyword evidence="4" id="KW-1185">Reference proteome</keyword>
<dbReference type="AlphaFoldDB" id="A0A158F922"/>
<feature type="region of interest" description="Disordered" evidence="1">
    <location>
        <begin position="32"/>
        <end position="59"/>
    </location>
</feature>
<name>A0A158F922_9BURK</name>
<accession>A0A158F922</accession>
<gene>
    <name evidence="3" type="ORF">AWB74_00515</name>
</gene>
<proteinExistence type="predicted"/>
<comment type="caution">
    <text evidence="3">The sequence shown here is derived from an EMBL/GenBank/DDBJ whole genome shotgun (WGS) entry which is preliminary data.</text>
</comment>
<organism evidence="3 4">
    <name type="scientific">Caballeronia arvi</name>
    <dbReference type="NCBI Taxonomy" id="1777135"/>
    <lineage>
        <taxon>Bacteria</taxon>
        <taxon>Pseudomonadati</taxon>
        <taxon>Pseudomonadota</taxon>
        <taxon>Betaproteobacteria</taxon>
        <taxon>Burkholderiales</taxon>
        <taxon>Burkholderiaceae</taxon>
        <taxon>Caballeronia</taxon>
    </lineage>
</organism>
<protein>
    <recommendedName>
        <fullName evidence="5">Lipoprotein</fullName>
    </recommendedName>
</protein>
<dbReference type="EMBL" id="FCOM02000001">
    <property type="protein sequence ID" value="SAL16358.1"/>
    <property type="molecule type" value="Genomic_DNA"/>
</dbReference>
<keyword evidence="2" id="KW-0732">Signal</keyword>
<dbReference type="Proteomes" id="UP000055019">
    <property type="component" value="Unassembled WGS sequence"/>
</dbReference>